<keyword evidence="7 8" id="KW-0119">Carbohydrate metabolism</keyword>
<dbReference type="GO" id="GO:0042732">
    <property type="term" value="P:D-xylose metabolic process"/>
    <property type="evidence" value="ECO:0007669"/>
    <property type="project" value="UniProtKB-KW"/>
</dbReference>
<dbReference type="GO" id="GO:0004856">
    <property type="term" value="F:D-xylulokinase activity"/>
    <property type="evidence" value="ECO:0007669"/>
    <property type="project" value="UniProtKB-UniRule"/>
</dbReference>
<dbReference type="AlphaFoldDB" id="A0A076ESZ2"/>
<name>A0A076ESZ2_RHOOP</name>
<dbReference type="HAMAP" id="MF_02220">
    <property type="entry name" value="XylB"/>
    <property type="match status" value="1"/>
</dbReference>
<evidence type="ECO:0000256" key="2">
    <source>
        <dbReference type="ARBA" id="ARBA00022629"/>
    </source>
</evidence>
<keyword evidence="4 8" id="KW-0547">Nucleotide-binding</keyword>
<dbReference type="InterPro" id="IPR043129">
    <property type="entry name" value="ATPase_NBD"/>
</dbReference>
<dbReference type="EMBL" id="CP008947">
    <property type="protein sequence ID" value="AII08268.1"/>
    <property type="molecule type" value="Genomic_DNA"/>
</dbReference>
<dbReference type="EC" id="2.7.1.17" evidence="8 10"/>
<evidence type="ECO:0000313" key="14">
    <source>
        <dbReference type="Proteomes" id="UP000028488"/>
    </source>
</evidence>
<evidence type="ECO:0000256" key="4">
    <source>
        <dbReference type="ARBA" id="ARBA00022741"/>
    </source>
</evidence>
<evidence type="ECO:0000256" key="3">
    <source>
        <dbReference type="ARBA" id="ARBA00022679"/>
    </source>
</evidence>
<dbReference type="PROSITE" id="PS00933">
    <property type="entry name" value="FGGY_KINASES_1"/>
    <property type="match status" value="1"/>
</dbReference>
<sequence length="510" mass="54412">MTTAARVHLGVDIGTSSCKVVAVDHTGAVMTAAVREYPLFSDRHGWSEQDPHDWWAATDACIREVTAQLPRRGDEIVAIGLSGQMHGLVALDDTGTVIRRAILWNDQRCEAECVAITDTVGGPDAVLDATANRLITGFTAGKVAWLRDHEPEAFARTHRILNPKDYLRWRMNGQFVTEVSEASGTGLFDVANRTWSPAMLAAVGVRESMLPEVVESPEPTGTLLPVIAHAWNLREDVQVYGGGGDAVVQTASMGIARPGDIGVTLGTAGIVAAVSQSCPDNVTGSVQVSCYNQPGYWHVMGVSLSAAGGLQWLADVVHQLPGAQDVSFTELIDLAKKVPVGADGLLFLPYLAGERSPHYAPTASGAMVGLTRMHGLGHLVRAVIEGALLNMRQILESFTELGIPCDRIIASGGATRDGFWLQTMADVFGTEVVTMTGSSEGGAYGAAIVAGVGAGTWESFDDAYGHLEVSSRHLPGPTEATRYTRIFEGYRNLFGHFTDVFSDIDIARKT</sequence>
<keyword evidence="6 8" id="KW-0067">ATP-binding</keyword>
<dbReference type="InterPro" id="IPR006000">
    <property type="entry name" value="Xylulokinase"/>
</dbReference>
<keyword evidence="2 8" id="KW-0859">Xylose metabolism</keyword>
<dbReference type="InterPro" id="IPR018484">
    <property type="entry name" value="FGGY_N"/>
</dbReference>
<keyword evidence="3 8" id="KW-0808">Transferase</keyword>
<evidence type="ECO:0000256" key="5">
    <source>
        <dbReference type="ARBA" id="ARBA00022777"/>
    </source>
</evidence>
<accession>A0A076ESZ2</accession>
<dbReference type="Pfam" id="PF02782">
    <property type="entry name" value="FGGY_C"/>
    <property type="match status" value="1"/>
</dbReference>
<protein>
    <recommendedName>
        <fullName evidence="8 10">Xylulose kinase</fullName>
        <shortName evidence="8 10">Xylulokinase</shortName>
        <ecNumber evidence="8 10">2.7.1.17</ecNumber>
    </recommendedName>
</protein>
<evidence type="ECO:0000256" key="10">
    <source>
        <dbReference type="RuleBase" id="RU364073"/>
    </source>
</evidence>
<dbReference type="GO" id="GO:0005998">
    <property type="term" value="P:xylulose catabolic process"/>
    <property type="evidence" value="ECO:0007669"/>
    <property type="project" value="UniProtKB-UniRule"/>
</dbReference>
<dbReference type="SUPFAM" id="SSF53067">
    <property type="entry name" value="Actin-like ATPase domain"/>
    <property type="match status" value="2"/>
</dbReference>
<dbReference type="PIRSF" id="PIRSF000538">
    <property type="entry name" value="GlpK"/>
    <property type="match status" value="1"/>
</dbReference>
<comment type="catalytic activity">
    <reaction evidence="8 10">
        <text>D-xylulose + ATP = D-xylulose 5-phosphate + ADP + H(+)</text>
        <dbReference type="Rhea" id="RHEA:10964"/>
        <dbReference type="ChEBI" id="CHEBI:15378"/>
        <dbReference type="ChEBI" id="CHEBI:17140"/>
        <dbReference type="ChEBI" id="CHEBI:30616"/>
        <dbReference type="ChEBI" id="CHEBI:57737"/>
        <dbReference type="ChEBI" id="CHEBI:456216"/>
        <dbReference type="EC" id="2.7.1.17"/>
    </reaction>
</comment>
<evidence type="ECO:0000259" key="12">
    <source>
        <dbReference type="Pfam" id="PF02782"/>
    </source>
</evidence>
<dbReference type="eggNOG" id="COG1070">
    <property type="taxonomic scope" value="Bacteria"/>
</dbReference>
<dbReference type="NCBIfam" id="TIGR01312">
    <property type="entry name" value="XylB"/>
    <property type="match status" value="1"/>
</dbReference>
<dbReference type="InterPro" id="IPR018485">
    <property type="entry name" value="FGGY_C"/>
</dbReference>
<evidence type="ECO:0000256" key="1">
    <source>
        <dbReference type="ARBA" id="ARBA00009156"/>
    </source>
</evidence>
<evidence type="ECO:0000256" key="6">
    <source>
        <dbReference type="ARBA" id="ARBA00022840"/>
    </source>
</evidence>
<feature type="active site" description="Proton acceptor" evidence="8">
    <location>
        <position position="245"/>
    </location>
</feature>
<evidence type="ECO:0000256" key="9">
    <source>
        <dbReference type="RuleBase" id="RU003733"/>
    </source>
</evidence>
<comment type="similarity">
    <text evidence="1 8 9">Belongs to the FGGY kinase family.</text>
</comment>
<feature type="domain" description="Carbohydrate kinase FGGY N-terminal" evidence="11">
    <location>
        <begin position="8"/>
        <end position="248"/>
    </location>
</feature>
<evidence type="ECO:0000256" key="7">
    <source>
        <dbReference type="ARBA" id="ARBA00023277"/>
    </source>
</evidence>
<dbReference type="CDD" id="cd07808">
    <property type="entry name" value="ASKHA_NBD_FGGY_EcXK-like"/>
    <property type="match status" value="1"/>
</dbReference>
<dbReference type="PROSITE" id="PS00445">
    <property type="entry name" value="FGGY_KINASES_2"/>
    <property type="match status" value="1"/>
</dbReference>
<evidence type="ECO:0000313" key="13">
    <source>
        <dbReference type="EMBL" id="AII08268.1"/>
    </source>
</evidence>
<dbReference type="Proteomes" id="UP000028488">
    <property type="component" value="Chromosome"/>
</dbReference>
<evidence type="ECO:0000259" key="11">
    <source>
        <dbReference type="Pfam" id="PF00370"/>
    </source>
</evidence>
<dbReference type="InterPro" id="IPR050406">
    <property type="entry name" value="FGGY_Carb_Kinase"/>
</dbReference>
<dbReference type="PANTHER" id="PTHR43095:SF5">
    <property type="entry name" value="XYLULOSE KINASE"/>
    <property type="match status" value="1"/>
</dbReference>
<feature type="domain" description="Carbohydrate kinase FGGY C-terminal" evidence="12">
    <location>
        <begin position="264"/>
        <end position="453"/>
    </location>
</feature>
<feature type="binding site" evidence="8">
    <location>
        <begin position="85"/>
        <end position="86"/>
    </location>
    <ligand>
        <name>substrate</name>
    </ligand>
</feature>
<dbReference type="Pfam" id="PF00370">
    <property type="entry name" value="FGGY_N"/>
    <property type="match status" value="1"/>
</dbReference>
<organism evidence="13 14">
    <name type="scientific">Rhodococcus opacus</name>
    <name type="common">Nocardia opaca</name>
    <dbReference type="NCBI Taxonomy" id="37919"/>
    <lineage>
        <taxon>Bacteria</taxon>
        <taxon>Bacillati</taxon>
        <taxon>Actinomycetota</taxon>
        <taxon>Actinomycetes</taxon>
        <taxon>Mycobacteriales</taxon>
        <taxon>Nocardiaceae</taxon>
        <taxon>Rhodococcus</taxon>
    </lineage>
</organism>
<evidence type="ECO:0000256" key="8">
    <source>
        <dbReference type="HAMAP-Rule" id="MF_02220"/>
    </source>
</evidence>
<dbReference type="Gene3D" id="3.30.420.40">
    <property type="match status" value="2"/>
</dbReference>
<dbReference type="GO" id="GO:0005524">
    <property type="term" value="F:ATP binding"/>
    <property type="evidence" value="ECO:0007669"/>
    <property type="project" value="UniProtKB-UniRule"/>
</dbReference>
<dbReference type="InterPro" id="IPR018483">
    <property type="entry name" value="Carb_kinase_FGGY_CS"/>
</dbReference>
<comment type="function">
    <text evidence="8">Catalyzes the phosphorylation of D-xylulose to D-xylulose 5-phosphate.</text>
</comment>
<dbReference type="InterPro" id="IPR000577">
    <property type="entry name" value="Carb_kinase_FGGY"/>
</dbReference>
<dbReference type="RefSeq" id="WP_128641085.1">
    <property type="nucleotide sequence ID" value="NZ_CP008947.1"/>
</dbReference>
<keyword evidence="5 8" id="KW-0418">Kinase</keyword>
<dbReference type="PANTHER" id="PTHR43095">
    <property type="entry name" value="SUGAR KINASE"/>
    <property type="match status" value="1"/>
</dbReference>
<proteinExistence type="inferred from homology"/>
<gene>
    <name evidence="8 10" type="primary">xylB</name>
    <name evidence="13" type="ORF">EP51_28050</name>
</gene>
<feature type="site" description="Important for activity" evidence="8">
    <location>
        <position position="12"/>
    </location>
</feature>
<reference evidence="13 14" key="1">
    <citation type="submission" date="2014-07" db="EMBL/GenBank/DDBJ databases">
        <title>Genome Sequence of Rhodococcus opacus Strain R7, a Biodegrader of Mono- and Polycyclic Aromatic Hydrocarbons.</title>
        <authorList>
            <person name="Di Gennaro P."/>
            <person name="Zampolli J."/>
            <person name="Presti I."/>
            <person name="Cappelletti M."/>
            <person name="D'Ursi P."/>
            <person name="Orro A."/>
            <person name="Mezzelani A."/>
            <person name="Milanesi L."/>
        </authorList>
    </citation>
    <scope>NUCLEOTIDE SEQUENCE [LARGE SCALE GENOMIC DNA]</scope>
    <source>
        <strain evidence="13 14">R7</strain>
    </source>
</reference>